<gene>
    <name evidence="3" type="primary">PIF6</name>
    <name evidence="3" type="ORF">SNAT2548_LOCUS16021</name>
</gene>
<dbReference type="Proteomes" id="UP000604046">
    <property type="component" value="Unassembled WGS sequence"/>
</dbReference>
<evidence type="ECO:0000256" key="1">
    <source>
        <dbReference type="SAM" id="MobiDB-lite"/>
    </source>
</evidence>
<feature type="region of interest" description="Disordered" evidence="1">
    <location>
        <begin position="1731"/>
        <end position="1788"/>
    </location>
</feature>
<dbReference type="InterPro" id="IPR003593">
    <property type="entry name" value="AAA+_ATPase"/>
</dbReference>
<feature type="compositionally biased region" description="Basic and acidic residues" evidence="1">
    <location>
        <begin position="1775"/>
        <end position="1788"/>
    </location>
</feature>
<comment type="caution">
    <text evidence="3">The sequence shown here is derived from an EMBL/GenBank/DDBJ whole genome shotgun (WGS) entry which is preliminary data.</text>
</comment>
<dbReference type="EMBL" id="CAJNDS010002071">
    <property type="protein sequence ID" value="CAE7304775.1"/>
    <property type="molecule type" value="Genomic_DNA"/>
</dbReference>
<protein>
    <submittedName>
        <fullName evidence="3">PIF6 protein</fullName>
    </submittedName>
</protein>
<name>A0A812NGM1_9DINO</name>
<feature type="domain" description="AAA+ ATPase" evidence="2">
    <location>
        <begin position="1030"/>
        <end position="1167"/>
    </location>
</feature>
<reference evidence="3" key="1">
    <citation type="submission" date="2021-02" db="EMBL/GenBank/DDBJ databases">
        <authorList>
            <person name="Dougan E. K."/>
            <person name="Rhodes N."/>
            <person name="Thang M."/>
            <person name="Chan C."/>
        </authorList>
    </citation>
    <scope>NUCLEOTIDE SEQUENCE</scope>
</reference>
<organism evidence="3 4">
    <name type="scientific">Symbiodinium natans</name>
    <dbReference type="NCBI Taxonomy" id="878477"/>
    <lineage>
        <taxon>Eukaryota</taxon>
        <taxon>Sar</taxon>
        <taxon>Alveolata</taxon>
        <taxon>Dinophyceae</taxon>
        <taxon>Suessiales</taxon>
        <taxon>Symbiodiniaceae</taxon>
        <taxon>Symbiodinium</taxon>
    </lineage>
</organism>
<dbReference type="InterPro" id="IPR051055">
    <property type="entry name" value="PIF1_helicase"/>
</dbReference>
<dbReference type="PANTHER" id="PTHR47642:SF5">
    <property type="entry name" value="ATP-DEPENDENT DNA HELICASE"/>
    <property type="match status" value="1"/>
</dbReference>
<evidence type="ECO:0000313" key="4">
    <source>
        <dbReference type="Proteomes" id="UP000604046"/>
    </source>
</evidence>
<feature type="compositionally biased region" description="Basic and acidic residues" evidence="1">
    <location>
        <begin position="146"/>
        <end position="163"/>
    </location>
</feature>
<evidence type="ECO:0000313" key="3">
    <source>
        <dbReference type="EMBL" id="CAE7304775.1"/>
    </source>
</evidence>
<dbReference type="Gene3D" id="3.40.50.300">
    <property type="entry name" value="P-loop containing nucleotide triphosphate hydrolases"/>
    <property type="match status" value="2"/>
</dbReference>
<proteinExistence type="predicted"/>
<dbReference type="InterPro" id="IPR027417">
    <property type="entry name" value="P-loop_NTPase"/>
</dbReference>
<dbReference type="SUPFAM" id="SSF52540">
    <property type="entry name" value="P-loop containing nucleoside triphosphate hydrolases"/>
    <property type="match status" value="4"/>
</dbReference>
<accession>A0A812NGM1</accession>
<feature type="domain" description="AAA+ ATPase" evidence="2">
    <location>
        <begin position="2642"/>
        <end position="2779"/>
    </location>
</feature>
<feature type="region of interest" description="Disordered" evidence="1">
    <location>
        <begin position="134"/>
        <end position="163"/>
    </location>
</feature>
<sequence>MHPGLVAMAPMRRPAAAAKPVLRRPAQRRAYYPKEQCPGRSEANACRFSTVSVGDKAGLQPARGQTRCCFCDADLLQKHLTTAPGKRAISNALEYFKEHDEEIYDDACNRIKAFVGQEALDQCLGRLARLHKKGPTKAARARNAQQKREQREAAARVSKGEQRRALLASRAAQGRPTDAEQAEHEREEAACLRRLARKLPAIYQEDRRRPTAEWRSRLAEGFCKWARYDSWSMCSECHRLQPQKFWPTHVRRPDRKAAPSKCKYCQKGIGYWAPRPEEVPEPLRNLPDAVLEALTMFDIYTGPGERAQGGYWAHTAPIRFSWKATSVERRLEALRSKSSRKKGRKAYRFLTDEGSGSSYGEFLASHQRFLGQRWRKIVDGEVDAADPIPWLPMNFIETVGLECAAWPHLYWCTEMCETYVRSQVRGDSSDEEAEFEENAQDGEQLWRQSFKSSFLAKVFSGVIGYGADWKLAQFVYDLWLWSSLGGAKHCGGTSLRMALAGRNFSPVYWHNMHAALVDVVKQIGLPALFITVSPFEPSAPYHVWLEDELKKMLRTRTNLPAAETFHLAHLLTQVAEGLICGTNKRNLKAKHRCWREHVLAAADSGQTDTVVEIFGRLEFQDGKRKRHVGQAQNYHGSGRAHLHLLVWMKNMPAVDWSNILRADLAEDEPEMKDLVEDSQLDYDSSAWPLREDPTTFDEASGRILLHHPQSAKAAHVRAFLSDVIAAMQCHMDVLTGDGRALLLQYVASYAAKFSDSFATTWLNEEASAYHLARRILSEYHPLEPEMWLQLGAQFFRQVIATPVMRRLSVRCSWTGPPGEWEKKYMECEWRDNDCTLLEYMRLSNKDGRRRSTIRGGGRRRVAVVAQLHSRLKDSFYGQWLLLNVPFREVDELWDDRVLGVPEGYRMLALCLLRRPGLWRRPMEVQRELQLEGYRDAHVRNILAMLEAHTAVVDAYLTGALNLEDDPVPIPGLFAAPELGFRGALDPEQVMAVDNVREMVEWAVQRRYPDEATAEDLRNFTETRLERAPRKGRPLCILGPAGSGKSTCVEVAIRRAVEAGAHIGIACPTGVLASSYREKFPDLDVDTLHGMFLLHKPENETWDAMTFFDLVVIDEVGQLSKSTFERLLRLWDNAERRPALVFVGDFHQLRGMDPTRASDSPRWRSQVVVRHLKTMRRCKCSELRWKLELLRTAKPSRQQLLNLIRGYRAMPDRPGVSPDPTVLDMRDMLAAAPTSTFVTITRCNAALLNDLAIDALFGDSEPVCTVPGDPESNVDNYGRMASEQMQAEGPAGAEWGHAAALRVVEHSGLPAPKEVPRQENEQTTTLCEQLLLLPNYRSAAPPLVPYSTQAAQGRISKCVSFGNEQKWHAGRAGRGGQTPWFKTVSGMRVTLTRNVNKELHFVNGMTAVVVDVQQHSVVLRTRVGNIVTVFPYTDDEFEVMGELRRVTYLPLRLGYAITLQKVQGATLDHVTIWLDVANAGLCSTFSRPASALAGHRVVTYVANLPFLTPQVMPVIQSVRKVTRAPSRKTVRIILGLGGHVLDEEVHFNMKVWTLARRLAAEHWGEGAWGLRVVSEDNFPCEHWTRVTCVKEITIIRASPHPGLAAMAPMRRPAAAAKSVLRRPAQRCASYPKEQCPGRSEADSCKFSTVNIGEKARIQPARGQTRCCFCDADLLQKHLRTAQGKGTISAALDFFKEHDEGIYDEACNNIKALVDQEALDQCLRRLAQLQKKGPTKAARARNAQQKREQREAAARVSKSEQWSASLARRVAQGQPTDAERAQHERDEAASVRRLARKLPALYQEDHRRPTAEWRSRLAEGFSKWARYDSWSMCSECHRLQRHKFWPTHVRRPDRKAAPSKCKYCQKGIGYWAPRPEEVPEPLRSLPDAVLEALTMFDIYTGPGERAQGGYWAHTAPIRFSWKAASVERRLEALRGKSNRKKGRKAYRYLTDKDSGSSYGEFLASHERFLGQRWRKIVDGEVDAADPIPWLPMNFIETVGLECAAWPHLYWCMEMCETYVRSQDTRRRTRAGGGSQRVVRGDSSEEEAEFEENAQDGEQSWRQSFKSSFLAKVFSGVIGYGADWKLAQFVYDLWLWSSLGGAKHCAGASLRGALAGRNFSPVYWHNAHAALVDLVKQIGLPALFITVSPFEPSAPCHVWLEDELKKMLRTRTNLPAAETFHLAHLLTQVAEGLICGTNKRNLQAKHRCWREHVLAAADGGQTETVVEIFGRLEFQDGKRQRHVREPQNYHGSGRAHLHLLVWMKNMSAVDWSNILRADLAEDEPEMRDLVEDSQLDYDSSAWPLRADPTTFDKASSRILLHHPHNAKAAHVRAFLSDVIAAMQCHMDVLTGDGRALLLQYVASYAAKFSDSFATTWLNEEASAYHLARRILSEYHPLEPEMWLQLGAQFFRQVIATPVMRRLSVRCPWTGPPGEWEKRYMECEWREDDCTLLEYMRLSNKDGRQRSKLRGGGRRRVAVAAQLHSRLKDSFYGQWLLLNVPFRQVDELWDNRVLRVPEGYRMLALCLLRRPGLWRRPLEVQRELQLEGYRDAHVRNILAMLEAHTAVVDAYFSGALNVEDDPVPIPGLFAAPELGFRGALDPEQVTVVDNVREMVKWAVQRRYPDEATAEDLRNFTETHSESAPRTGRPLCILGPAGSGKSTCVEVAIRRAVEAGAHVGVACPTGVLASSYREKFPDLDVDTLHGMFLLHKPENETWDAMTFFDLVVIDEVGQLSKSTFERLLRLWDNAERRPALVLVGDFHQLRGMDSTRALDSLRWRSQVVVRHLKTMRRCKCSELRWKLELLRTAKPSRQQLLNLIRGHRAMPDRPGVSPDPTVLDMRDMLAETPKSTFVTITRRNAALLNELAIDALFGESEPVCIVPGDPESNVDNYGPGGKLIDCHPAQIPVHIGMRVTLTRNVNKELHFVNGMTAEVVDVQQHCVVVRTRVGNIVTVFPYTDDEFEVNGEQCRVTYLPLRLGYAVTLQKVQGATLDHVTIWLDVANVEAAGYVALSRVQRDADWRFIGHVTPHHFTPARGV</sequence>
<feature type="region of interest" description="Disordered" evidence="1">
    <location>
        <begin position="2023"/>
        <end position="2044"/>
    </location>
</feature>
<dbReference type="Pfam" id="PF13604">
    <property type="entry name" value="AAA_30"/>
    <property type="match status" value="2"/>
</dbReference>
<evidence type="ECO:0000259" key="2">
    <source>
        <dbReference type="SMART" id="SM00382"/>
    </source>
</evidence>
<keyword evidence="4" id="KW-1185">Reference proteome</keyword>
<dbReference type="SMART" id="SM00382">
    <property type="entry name" value="AAA"/>
    <property type="match status" value="2"/>
</dbReference>
<dbReference type="OrthoDB" id="1930718at2759"/>
<dbReference type="PANTHER" id="PTHR47642">
    <property type="entry name" value="ATP-DEPENDENT DNA HELICASE"/>
    <property type="match status" value="1"/>
</dbReference>